<gene>
    <name evidence="1" type="ORF">GCM10022408_29790</name>
</gene>
<reference evidence="2" key="1">
    <citation type="journal article" date="2019" name="Int. J. Syst. Evol. Microbiol.">
        <title>The Global Catalogue of Microorganisms (GCM) 10K type strain sequencing project: providing services to taxonomists for standard genome sequencing and annotation.</title>
        <authorList>
            <consortium name="The Broad Institute Genomics Platform"/>
            <consortium name="The Broad Institute Genome Sequencing Center for Infectious Disease"/>
            <person name="Wu L."/>
            <person name="Ma J."/>
        </authorList>
    </citation>
    <scope>NUCLEOTIDE SEQUENCE [LARGE SCALE GENOMIC DNA]</scope>
    <source>
        <strain evidence="2">JCM 17224</strain>
    </source>
</reference>
<evidence type="ECO:0000313" key="2">
    <source>
        <dbReference type="Proteomes" id="UP001500567"/>
    </source>
</evidence>
<organism evidence="1 2">
    <name type="scientific">Hymenobacter fastidiosus</name>
    <dbReference type="NCBI Taxonomy" id="486264"/>
    <lineage>
        <taxon>Bacteria</taxon>
        <taxon>Pseudomonadati</taxon>
        <taxon>Bacteroidota</taxon>
        <taxon>Cytophagia</taxon>
        <taxon>Cytophagales</taxon>
        <taxon>Hymenobacteraceae</taxon>
        <taxon>Hymenobacter</taxon>
    </lineage>
</organism>
<evidence type="ECO:0008006" key="3">
    <source>
        <dbReference type="Google" id="ProtNLM"/>
    </source>
</evidence>
<sequence>MVKQFIADFRKKAFTDNLLSSDTHLQELVGLYPRILRELLRDYDTYRHHIASFLDVLEQIGITAISLSGDTFFEIYPEIVAIKNTKKPDTAFMQREPDDAAFQKLKDALQVTLAADNQVRIHNFNPNISSLTVAEAESIASVYVHLLQDGSKKMVWSLEEVNDWSLNLAVLRKTLLLSNNIESFYHAVGIFLDRLASSEHYQLGRDVCEEFLMASFLDGVPELGFFCCFRFYSISKNAQAALMYANLTLYATRDRSAMGAISTRFIRELVWQSLKMFRGLGLALFAVKVYEERPPLVYESDYERHSLDHTYFTVLLSYKAAELPYKIYDYLNQERESIFDGGPHEAMPWLTTLYQIRRLYSEKPEQLQLLDQYISILEHIAPAEMKQWVKSIVEGDRQNLRKYLLTSLQQLHRTRSIDDFVYDNDQALTFSGRLLPTSVAEQDASSFLLAMVVRSDFSVLFQSTTAEDAAPILPQQQAADEPVYRRYVEEAGLPSIFAITPQEEVTWLALVEGALYQLNLADEKFSFYKPASWENALYRHSLHQELFAGLGFDTTVKERRGGVRQVLPEEHEQAEQKLVAELSYATLNINPYKRTLLIVKDMELANYPHNLFLGLDGQFIHRERAITNIVSSEWFAANAGKQKLAANYSKSIWIPVASGDFALSTLYSKIEDALSAHAFSVSEEIELAEPLRADLNIVCSHGARNISETQIVSQTLLPEDFEQATEHFTFNLDNVVGKGKVLVFFVCHSGSMRSEFFKNSISSLVKRYLRKGYSAVIAPAWALHVYVPGIWLPVFLQNLQNGHNISTSMFNANMAVREVYPTPAAWACLHLYGDPHIMLETQATS</sequence>
<dbReference type="EMBL" id="BAABDJ010000035">
    <property type="protein sequence ID" value="GAA4014614.1"/>
    <property type="molecule type" value="Genomic_DNA"/>
</dbReference>
<keyword evidence="2" id="KW-1185">Reference proteome</keyword>
<evidence type="ECO:0000313" key="1">
    <source>
        <dbReference type="EMBL" id="GAA4014614.1"/>
    </source>
</evidence>
<accession>A0ABP7SPE4</accession>
<protein>
    <recommendedName>
        <fullName evidence="3">CHAT domain-containing protein</fullName>
    </recommendedName>
</protein>
<proteinExistence type="predicted"/>
<comment type="caution">
    <text evidence="1">The sequence shown here is derived from an EMBL/GenBank/DDBJ whole genome shotgun (WGS) entry which is preliminary data.</text>
</comment>
<dbReference type="RefSeq" id="WP_345074075.1">
    <property type="nucleotide sequence ID" value="NZ_BAABDJ010000035.1"/>
</dbReference>
<name>A0ABP7SPE4_9BACT</name>
<dbReference type="Proteomes" id="UP001500567">
    <property type="component" value="Unassembled WGS sequence"/>
</dbReference>